<reference evidence="2 3" key="1">
    <citation type="journal article" date="2021" name="Elife">
        <title>Chloroplast acquisition without the gene transfer in kleptoplastic sea slugs, Plakobranchus ocellatus.</title>
        <authorList>
            <person name="Maeda T."/>
            <person name="Takahashi S."/>
            <person name="Yoshida T."/>
            <person name="Shimamura S."/>
            <person name="Takaki Y."/>
            <person name="Nagai Y."/>
            <person name="Toyoda A."/>
            <person name="Suzuki Y."/>
            <person name="Arimoto A."/>
            <person name="Ishii H."/>
            <person name="Satoh N."/>
            <person name="Nishiyama T."/>
            <person name="Hasebe M."/>
            <person name="Maruyama T."/>
            <person name="Minagawa J."/>
            <person name="Obokata J."/>
            <person name="Shigenobu S."/>
        </authorList>
    </citation>
    <scope>NUCLEOTIDE SEQUENCE [LARGE SCALE GENOMIC DNA]</scope>
</reference>
<keyword evidence="3" id="KW-1185">Reference proteome</keyword>
<protein>
    <submittedName>
        <fullName evidence="2">Uncharacterized protein</fullName>
    </submittedName>
</protein>
<accession>A0AAV4GD86</accession>
<gene>
    <name evidence="2" type="ORF">ElyMa_000645800</name>
</gene>
<feature type="compositionally biased region" description="Polar residues" evidence="1">
    <location>
        <begin position="80"/>
        <end position="112"/>
    </location>
</feature>
<evidence type="ECO:0000313" key="2">
    <source>
        <dbReference type="EMBL" id="GFR83246.1"/>
    </source>
</evidence>
<sequence length="127" mass="14438">MSTLSPVEEDCLLSAAELQAQREWDLEFQRRKDDLARQQLKSRERRQAVTDKMAELRNRWQGVERRRQLRSREGGRADNSPATLSVPSNQHSGGQTTNAFQPNHGTNVFDNNDASRETSGDNSGLNR</sequence>
<dbReference type="AlphaFoldDB" id="A0AAV4GD86"/>
<feature type="compositionally biased region" description="Basic and acidic residues" evidence="1">
    <location>
        <begin position="59"/>
        <end position="76"/>
    </location>
</feature>
<name>A0AAV4GD86_9GAST</name>
<comment type="caution">
    <text evidence="2">The sequence shown here is derived from an EMBL/GenBank/DDBJ whole genome shotgun (WGS) entry which is preliminary data.</text>
</comment>
<dbReference type="Proteomes" id="UP000762676">
    <property type="component" value="Unassembled WGS sequence"/>
</dbReference>
<proteinExistence type="predicted"/>
<evidence type="ECO:0000313" key="3">
    <source>
        <dbReference type="Proteomes" id="UP000762676"/>
    </source>
</evidence>
<evidence type="ECO:0000256" key="1">
    <source>
        <dbReference type="SAM" id="MobiDB-lite"/>
    </source>
</evidence>
<feature type="region of interest" description="Disordered" evidence="1">
    <location>
        <begin position="59"/>
        <end position="127"/>
    </location>
</feature>
<organism evidence="2 3">
    <name type="scientific">Elysia marginata</name>
    <dbReference type="NCBI Taxonomy" id="1093978"/>
    <lineage>
        <taxon>Eukaryota</taxon>
        <taxon>Metazoa</taxon>
        <taxon>Spiralia</taxon>
        <taxon>Lophotrochozoa</taxon>
        <taxon>Mollusca</taxon>
        <taxon>Gastropoda</taxon>
        <taxon>Heterobranchia</taxon>
        <taxon>Euthyneura</taxon>
        <taxon>Panpulmonata</taxon>
        <taxon>Sacoglossa</taxon>
        <taxon>Placobranchoidea</taxon>
        <taxon>Plakobranchidae</taxon>
        <taxon>Elysia</taxon>
    </lineage>
</organism>
<dbReference type="EMBL" id="BMAT01001321">
    <property type="protein sequence ID" value="GFR83246.1"/>
    <property type="molecule type" value="Genomic_DNA"/>
</dbReference>